<dbReference type="AlphaFoldDB" id="A0A836IYT5"/>
<evidence type="ECO:0000313" key="2">
    <source>
        <dbReference type="EMBL" id="KAG5509545.1"/>
    </source>
</evidence>
<accession>A0A836IYT5</accession>
<dbReference type="GeneID" id="94292277"/>
<evidence type="ECO:0000313" key="3">
    <source>
        <dbReference type="Proteomes" id="UP000674318"/>
    </source>
</evidence>
<comment type="caution">
    <text evidence="2">The sequence shown here is derived from an EMBL/GenBank/DDBJ whole genome shotgun (WGS) entry which is preliminary data.</text>
</comment>
<name>A0A836IYT5_9TRYP</name>
<proteinExistence type="predicted"/>
<dbReference type="RefSeq" id="XP_067758697.1">
    <property type="nucleotide sequence ID" value="XM_067902200.1"/>
</dbReference>
<dbReference type="Proteomes" id="UP000674318">
    <property type="component" value="Chromosome 13"/>
</dbReference>
<sequence>MDVLNLISLSVDLRDYPGYAACTRATEYPGLALCEYSAATGMRYTVPLGYAASVAHFYLYRLPRLSFADRTLVKLHHYLYPSAGYSTPIGILGGVLWDARQSVQGLTPAALEATAAREKAAAVMAVEQYDERRRGAKEGLERTQSFTSKALVWLRLCEDPVQTELERMGLGADSIAWEALLEPHGYLSTQLHSFVHDPARYRGCVASVASGASAPTPEDTRCTQPAGAASTAGPSSSGLSWTSKAYFTKSQVDAIVSRLWALRASPEDDRWMRTSGRCGAYGVLGMLLTWNSGGAIFRSMMGLGLGVTIGGFLSATRLDQMFTHL</sequence>
<feature type="region of interest" description="Disordered" evidence="1">
    <location>
        <begin position="211"/>
        <end position="239"/>
    </location>
</feature>
<protein>
    <submittedName>
        <fullName evidence="2">Uncharacterized protein</fullName>
    </submittedName>
</protein>
<reference evidence="2 3" key="1">
    <citation type="submission" date="2021-02" db="EMBL/GenBank/DDBJ databases">
        <title>Porcisia hertigi Genome sequencing and assembly.</title>
        <authorList>
            <person name="Almutairi H."/>
            <person name="Gatherer D."/>
        </authorList>
    </citation>
    <scope>NUCLEOTIDE SEQUENCE [LARGE SCALE GENOMIC DNA]</scope>
    <source>
        <strain evidence="2 3">C119</strain>
    </source>
</reference>
<organism evidence="2 3">
    <name type="scientific">Porcisia hertigi</name>
    <dbReference type="NCBI Taxonomy" id="2761500"/>
    <lineage>
        <taxon>Eukaryota</taxon>
        <taxon>Discoba</taxon>
        <taxon>Euglenozoa</taxon>
        <taxon>Kinetoplastea</taxon>
        <taxon>Metakinetoplastina</taxon>
        <taxon>Trypanosomatida</taxon>
        <taxon>Trypanosomatidae</taxon>
        <taxon>Leishmaniinae</taxon>
        <taxon>Porcisia</taxon>
    </lineage>
</organism>
<dbReference type="OrthoDB" id="271172at2759"/>
<gene>
    <name evidence="2" type="ORF">JKF63_06250</name>
</gene>
<keyword evidence="3" id="KW-1185">Reference proteome</keyword>
<dbReference type="KEGG" id="phet:94292277"/>
<feature type="compositionally biased region" description="Low complexity" evidence="1">
    <location>
        <begin position="225"/>
        <end position="238"/>
    </location>
</feature>
<evidence type="ECO:0000256" key="1">
    <source>
        <dbReference type="SAM" id="MobiDB-lite"/>
    </source>
</evidence>
<dbReference type="EMBL" id="JAFJZO010000013">
    <property type="protein sequence ID" value="KAG5509545.1"/>
    <property type="molecule type" value="Genomic_DNA"/>
</dbReference>